<evidence type="ECO:0000256" key="1">
    <source>
        <dbReference type="SAM" id="MobiDB-lite"/>
    </source>
</evidence>
<dbReference type="PANTHER" id="PTHR47584:SF14">
    <property type="entry name" value="L10-INTERACTING MYB DOMAIN-CONTAINING PROTEIN-LIKE"/>
    <property type="match status" value="1"/>
</dbReference>
<dbReference type="InterPro" id="IPR024752">
    <property type="entry name" value="Myb/SANT-like_dom"/>
</dbReference>
<dbReference type="Pfam" id="PF12776">
    <property type="entry name" value="Myb_DNA-bind_3"/>
    <property type="match status" value="1"/>
</dbReference>
<name>A0A438HKF9_VITVI</name>
<reference evidence="3 4" key="1">
    <citation type="journal article" date="2018" name="PLoS Genet.">
        <title>Population sequencing reveals clonal diversity and ancestral inbreeding in the grapevine cultivar Chardonnay.</title>
        <authorList>
            <person name="Roach M.J."/>
            <person name="Johnson D.L."/>
            <person name="Bohlmann J."/>
            <person name="van Vuuren H.J."/>
            <person name="Jones S.J."/>
            <person name="Pretorius I.S."/>
            <person name="Schmidt S.A."/>
            <person name="Borneman A.R."/>
        </authorList>
    </citation>
    <scope>NUCLEOTIDE SEQUENCE [LARGE SCALE GENOMIC DNA]</scope>
    <source>
        <strain evidence="4">cv. Chardonnay</strain>
        <tissue evidence="3">Leaf</tissue>
    </source>
</reference>
<evidence type="ECO:0000259" key="2">
    <source>
        <dbReference type="Pfam" id="PF12776"/>
    </source>
</evidence>
<dbReference type="Proteomes" id="UP000288805">
    <property type="component" value="Unassembled WGS sequence"/>
</dbReference>
<dbReference type="EMBL" id="QGNW01000209">
    <property type="protein sequence ID" value="RVW84924.1"/>
    <property type="molecule type" value="Genomic_DNA"/>
</dbReference>
<evidence type="ECO:0000313" key="4">
    <source>
        <dbReference type="Proteomes" id="UP000288805"/>
    </source>
</evidence>
<feature type="region of interest" description="Disordered" evidence="1">
    <location>
        <begin position="162"/>
        <end position="199"/>
    </location>
</feature>
<dbReference type="InterPro" id="IPR045026">
    <property type="entry name" value="LIMYB"/>
</dbReference>
<dbReference type="PANTHER" id="PTHR47584">
    <property type="match status" value="1"/>
</dbReference>
<sequence>MTTEIIDVEDAGTWRGNIEKIFIDIMVNEVNKGNMNSGTFSTNTWRRILLEVNSQGKRNFNLKQLKQKFNRLRAMHREFSDFLKHIGFGWDAETNTAHPNEKRFHSKGCPNYNLLGLIFNPSTAIGAFHYSSTQDPPNTDDEDEMDDNLEHGGVHVDVDTEIPDDPPQPEMIGGVTTHSGKRVTDSQLERRGKKESRLSQMGDALKAWVEASKARTETSRARIEALLARVDRYKSGTSSEAISGGTIDFNITRCMAALQTIELLDNDKYLKAIEKFTMPEWREIFMNMPDERKMEWLDRL</sequence>
<dbReference type="AlphaFoldDB" id="A0A438HKF9"/>
<accession>A0A438HKF9</accession>
<evidence type="ECO:0000313" key="3">
    <source>
        <dbReference type="EMBL" id="RVW84924.1"/>
    </source>
</evidence>
<gene>
    <name evidence="3" type="ORF">CK203_039526</name>
</gene>
<feature type="domain" description="Myb/SANT-like" evidence="2">
    <location>
        <begin position="14"/>
        <end position="97"/>
    </location>
</feature>
<comment type="caution">
    <text evidence="3">The sequence shown here is derived from an EMBL/GenBank/DDBJ whole genome shotgun (WGS) entry which is preliminary data.</text>
</comment>
<feature type="compositionally biased region" description="Basic and acidic residues" evidence="1">
    <location>
        <begin position="182"/>
        <end position="197"/>
    </location>
</feature>
<proteinExistence type="predicted"/>
<organism evidence="3 4">
    <name type="scientific">Vitis vinifera</name>
    <name type="common">Grape</name>
    <dbReference type="NCBI Taxonomy" id="29760"/>
    <lineage>
        <taxon>Eukaryota</taxon>
        <taxon>Viridiplantae</taxon>
        <taxon>Streptophyta</taxon>
        <taxon>Embryophyta</taxon>
        <taxon>Tracheophyta</taxon>
        <taxon>Spermatophyta</taxon>
        <taxon>Magnoliopsida</taxon>
        <taxon>eudicotyledons</taxon>
        <taxon>Gunneridae</taxon>
        <taxon>Pentapetalae</taxon>
        <taxon>rosids</taxon>
        <taxon>Vitales</taxon>
        <taxon>Vitaceae</taxon>
        <taxon>Viteae</taxon>
        <taxon>Vitis</taxon>
    </lineage>
</organism>
<protein>
    <recommendedName>
        <fullName evidence="2">Myb/SANT-like domain-containing protein</fullName>
    </recommendedName>
</protein>